<feature type="non-terminal residue" evidence="1">
    <location>
        <position position="40"/>
    </location>
</feature>
<proteinExistence type="predicted"/>
<gene>
    <name evidence="1" type="ORF">FCALED_LOCUS13646</name>
</gene>
<organism evidence="1 2">
    <name type="scientific">Funneliformis caledonium</name>
    <dbReference type="NCBI Taxonomy" id="1117310"/>
    <lineage>
        <taxon>Eukaryota</taxon>
        <taxon>Fungi</taxon>
        <taxon>Fungi incertae sedis</taxon>
        <taxon>Mucoromycota</taxon>
        <taxon>Glomeromycotina</taxon>
        <taxon>Glomeromycetes</taxon>
        <taxon>Glomerales</taxon>
        <taxon>Glomeraceae</taxon>
        <taxon>Funneliformis</taxon>
    </lineage>
</organism>
<protein>
    <submittedName>
        <fullName evidence="1">5082_t:CDS:1</fullName>
    </submittedName>
</protein>
<evidence type="ECO:0000313" key="1">
    <source>
        <dbReference type="EMBL" id="CAG8704769.1"/>
    </source>
</evidence>
<accession>A0A9N9HTU1</accession>
<comment type="caution">
    <text evidence="1">The sequence shown here is derived from an EMBL/GenBank/DDBJ whole genome shotgun (WGS) entry which is preliminary data.</text>
</comment>
<dbReference type="AlphaFoldDB" id="A0A9N9HTU1"/>
<keyword evidence="2" id="KW-1185">Reference proteome</keyword>
<reference evidence="1" key="1">
    <citation type="submission" date="2021-06" db="EMBL/GenBank/DDBJ databases">
        <authorList>
            <person name="Kallberg Y."/>
            <person name="Tangrot J."/>
            <person name="Rosling A."/>
        </authorList>
    </citation>
    <scope>NUCLEOTIDE SEQUENCE</scope>
    <source>
        <strain evidence="1">UK204</strain>
    </source>
</reference>
<sequence length="40" mass="4991">MYSYSNFFISREYDKLLSEIKEDENYDKNKRDNNKHLKTN</sequence>
<dbReference type="EMBL" id="CAJVPQ010008227">
    <property type="protein sequence ID" value="CAG8704769.1"/>
    <property type="molecule type" value="Genomic_DNA"/>
</dbReference>
<evidence type="ECO:0000313" key="2">
    <source>
        <dbReference type="Proteomes" id="UP000789570"/>
    </source>
</evidence>
<dbReference type="Proteomes" id="UP000789570">
    <property type="component" value="Unassembled WGS sequence"/>
</dbReference>
<name>A0A9N9HTU1_9GLOM</name>